<comment type="caution">
    <text evidence="1">The sequence shown here is derived from an EMBL/GenBank/DDBJ whole genome shotgun (WGS) entry which is preliminary data.</text>
</comment>
<accession>A0ABU6Q6D9</accession>
<evidence type="ECO:0008006" key="3">
    <source>
        <dbReference type="Google" id="ProtNLM"/>
    </source>
</evidence>
<evidence type="ECO:0000313" key="1">
    <source>
        <dbReference type="EMBL" id="MED6107410.1"/>
    </source>
</evidence>
<name>A0ABU6Q6D9_9FABA</name>
<reference evidence="1 2" key="1">
    <citation type="journal article" date="2023" name="Plants (Basel)">
        <title>Bridging the Gap: Combining Genomics and Transcriptomics Approaches to Understand Stylosanthes scabra, an Orphan Legume from the Brazilian Caatinga.</title>
        <authorList>
            <person name="Ferreira-Neto J.R.C."/>
            <person name="da Silva M.D."/>
            <person name="Binneck E."/>
            <person name="de Melo N.F."/>
            <person name="da Silva R.H."/>
            <person name="de Melo A.L.T.M."/>
            <person name="Pandolfi V."/>
            <person name="Bustamante F.O."/>
            <person name="Brasileiro-Vidal A.C."/>
            <person name="Benko-Iseppon A.M."/>
        </authorList>
    </citation>
    <scope>NUCLEOTIDE SEQUENCE [LARGE SCALE GENOMIC DNA]</scope>
    <source>
        <tissue evidence="1">Leaves</tissue>
    </source>
</reference>
<sequence>MSTRARPYRYAHNRLGNLIVATLYSDGELTRDTDGIGFACPNPILFHIQRVETLEELKHIILWTMGAVGQKFVKRVAYRFLDLLPPLEYKFKLFWLEGDNHVRAMFELHHRYVPHQVMELLAETWNVGRCESGPSSSRPCPTSAILAPPLRIATPDVTMEMNSDSGDVSDGEYIDDTESSSKSFVEAQFVPETQPVRTFLLSTTALIPDLSFVSCHFHTLHLDAMREEPIDGFGGGGQYYINLDEGKNFMVEHHFNCQEAVYLTMKNYNIRNAAEYRILESNQYMYVCRCKQSDVGCPWSIRVALRINLEYW</sequence>
<organism evidence="1 2">
    <name type="scientific">Stylosanthes scabra</name>
    <dbReference type="NCBI Taxonomy" id="79078"/>
    <lineage>
        <taxon>Eukaryota</taxon>
        <taxon>Viridiplantae</taxon>
        <taxon>Streptophyta</taxon>
        <taxon>Embryophyta</taxon>
        <taxon>Tracheophyta</taxon>
        <taxon>Spermatophyta</taxon>
        <taxon>Magnoliopsida</taxon>
        <taxon>eudicotyledons</taxon>
        <taxon>Gunneridae</taxon>
        <taxon>Pentapetalae</taxon>
        <taxon>rosids</taxon>
        <taxon>fabids</taxon>
        <taxon>Fabales</taxon>
        <taxon>Fabaceae</taxon>
        <taxon>Papilionoideae</taxon>
        <taxon>50 kb inversion clade</taxon>
        <taxon>dalbergioids sensu lato</taxon>
        <taxon>Dalbergieae</taxon>
        <taxon>Pterocarpus clade</taxon>
        <taxon>Stylosanthes</taxon>
    </lineage>
</organism>
<dbReference type="EMBL" id="JASCZI010000035">
    <property type="protein sequence ID" value="MED6107410.1"/>
    <property type="molecule type" value="Genomic_DNA"/>
</dbReference>
<keyword evidence="2" id="KW-1185">Reference proteome</keyword>
<protein>
    <recommendedName>
        <fullName evidence="3">Transposase MuDR plant domain-containing protein</fullName>
    </recommendedName>
</protein>
<evidence type="ECO:0000313" key="2">
    <source>
        <dbReference type="Proteomes" id="UP001341840"/>
    </source>
</evidence>
<gene>
    <name evidence="1" type="ORF">PIB30_013519</name>
</gene>
<dbReference type="Proteomes" id="UP001341840">
    <property type="component" value="Unassembled WGS sequence"/>
</dbReference>
<proteinExistence type="predicted"/>